<evidence type="ECO:0000313" key="2">
    <source>
        <dbReference type="Proteomes" id="UP000608594"/>
    </source>
</evidence>
<reference evidence="1" key="1">
    <citation type="submission" date="2020-08" db="EMBL/GenBank/DDBJ databases">
        <title>Paracoccus amoyensis sp. nov., isolated from the surface seawater at coast of Xiamen, Fujian.</title>
        <authorList>
            <person name="Lyu L."/>
        </authorList>
    </citation>
    <scope>NUCLEOTIDE SEQUENCE</scope>
    <source>
        <strain evidence="1">11-3</strain>
    </source>
</reference>
<dbReference type="RefSeq" id="WP_187795017.1">
    <property type="nucleotide sequence ID" value="NZ_JACOQL010000009.1"/>
</dbReference>
<dbReference type="Proteomes" id="UP000608594">
    <property type="component" value="Unassembled WGS sequence"/>
</dbReference>
<protein>
    <submittedName>
        <fullName evidence="1">Uncharacterized protein</fullName>
    </submittedName>
</protein>
<organism evidence="1 2">
    <name type="scientific">Paracoccus amoyensis</name>
    <dbReference type="NCBI Taxonomy" id="2760093"/>
    <lineage>
        <taxon>Bacteria</taxon>
        <taxon>Pseudomonadati</taxon>
        <taxon>Pseudomonadota</taxon>
        <taxon>Alphaproteobacteria</taxon>
        <taxon>Rhodobacterales</taxon>
        <taxon>Paracoccaceae</taxon>
        <taxon>Paracoccus</taxon>
    </lineage>
</organism>
<gene>
    <name evidence="1" type="ORF">H4P12_17970</name>
</gene>
<dbReference type="AlphaFoldDB" id="A0A926GCN5"/>
<proteinExistence type="predicted"/>
<keyword evidence="2" id="KW-1185">Reference proteome</keyword>
<name>A0A926GCN5_9RHOB</name>
<evidence type="ECO:0000313" key="1">
    <source>
        <dbReference type="EMBL" id="MBC9248553.1"/>
    </source>
</evidence>
<comment type="caution">
    <text evidence="1">The sequence shown here is derived from an EMBL/GenBank/DDBJ whole genome shotgun (WGS) entry which is preliminary data.</text>
</comment>
<accession>A0A926GCN5</accession>
<dbReference type="EMBL" id="JACOQL010000009">
    <property type="protein sequence ID" value="MBC9248553.1"/>
    <property type="molecule type" value="Genomic_DNA"/>
</dbReference>
<sequence>MAGAARQTFIRERQAQYANAVLGATTQLTAYMGVCTDPDIPYWRLVYICSNEAARDYFATLIRRMVVARAISSACHSQMRRTTEHWRV</sequence>